<dbReference type="GO" id="GO:0003677">
    <property type="term" value="F:DNA binding"/>
    <property type="evidence" value="ECO:0007669"/>
    <property type="project" value="UniProtKB-UniRule"/>
</dbReference>
<dbReference type="PANTHER" id="PTHR11850">
    <property type="entry name" value="HOMEOBOX PROTEIN TRANSCRIPTION FACTORS"/>
    <property type="match status" value="1"/>
</dbReference>
<dbReference type="Pfam" id="PF05920">
    <property type="entry name" value="Homeobox_KN"/>
    <property type="match status" value="1"/>
</dbReference>
<evidence type="ECO:0000256" key="5">
    <source>
        <dbReference type="SAM" id="MobiDB-lite"/>
    </source>
</evidence>
<feature type="domain" description="Homeobox" evidence="6">
    <location>
        <begin position="25"/>
        <end position="90"/>
    </location>
</feature>
<sequence length="417" mass="46436">MREDGFVSTKTSLRSARVSAIQAKPARKSSHSSLPPQTVEYLKNWMMSPAHISHPYPTEAEKAAIMADTGIEMKQLTNWFVNNRKRFWKPRIEAAQKSGVAPYQIFGLSAGLSSPSSMFSVAPAVVPVSASHGNTLLNSKQDIVVSNHDHTDVDLSIFGGSTATDLSRTSPRQGPCPVSDSSHTNYSSDDASVDDCCASSCSSSNSNQEEFDLSAMSVSCKDELHENGLLITRREVVDVHILKPTASGATLPSIKDVTILSKVQQSERVLQSYVNCDIEYTFAKKVIGNRKKVQSRRDAEVVRVKKHYLRQYLSTIGNEVNEVQAPSEDKDDNFNHAHNNMESSISREQPLKRVKLEDAVRQYKTWKVYVNDSPSKKTRYVNKNLESWKEACKCAKHGYCDSLPSLEEATRMFGYCQ</sequence>
<evidence type="ECO:0000256" key="3">
    <source>
        <dbReference type="ARBA" id="ARBA00023242"/>
    </source>
</evidence>
<organism evidence="7">
    <name type="scientific">Leptocylindrus danicus</name>
    <dbReference type="NCBI Taxonomy" id="163516"/>
    <lineage>
        <taxon>Eukaryota</taxon>
        <taxon>Sar</taxon>
        <taxon>Stramenopiles</taxon>
        <taxon>Ochrophyta</taxon>
        <taxon>Bacillariophyta</taxon>
        <taxon>Coscinodiscophyceae</taxon>
        <taxon>Chaetocerotophycidae</taxon>
        <taxon>Leptocylindrales</taxon>
        <taxon>Leptocylindraceae</taxon>
        <taxon>Leptocylindrus</taxon>
    </lineage>
</organism>
<dbReference type="InterPro" id="IPR008422">
    <property type="entry name" value="KN_HD"/>
</dbReference>
<proteinExistence type="predicted"/>
<dbReference type="GO" id="GO:0005634">
    <property type="term" value="C:nucleus"/>
    <property type="evidence" value="ECO:0007669"/>
    <property type="project" value="UniProtKB-SubCell"/>
</dbReference>
<dbReference type="Gene3D" id="1.10.10.60">
    <property type="entry name" value="Homeodomain-like"/>
    <property type="match status" value="1"/>
</dbReference>
<dbReference type="InterPro" id="IPR009057">
    <property type="entry name" value="Homeodomain-like_sf"/>
</dbReference>
<dbReference type="CDD" id="cd00086">
    <property type="entry name" value="homeodomain"/>
    <property type="match status" value="1"/>
</dbReference>
<protein>
    <recommendedName>
        <fullName evidence="6">Homeobox domain-containing protein</fullName>
    </recommendedName>
</protein>
<dbReference type="AlphaFoldDB" id="A0A7S2KCG9"/>
<gene>
    <name evidence="7" type="ORF">LDAN0321_LOCUS7505</name>
</gene>
<dbReference type="InterPro" id="IPR050224">
    <property type="entry name" value="TALE_homeobox"/>
</dbReference>
<dbReference type="SUPFAM" id="SSF46689">
    <property type="entry name" value="Homeodomain-like"/>
    <property type="match status" value="1"/>
</dbReference>
<name>A0A7S2KCG9_9STRA</name>
<dbReference type="PROSITE" id="PS50071">
    <property type="entry name" value="HOMEOBOX_2"/>
    <property type="match status" value="1"/>
</dbReference>
<evidence type="ECO:0000256" key="4">
    <source>
        <dbReference type="PROSITE-ProRule" id="PRU00108"/>
    </source>
</evidence>
<evidence type="ECO:0000313" key="7">
    <source>
        <dbReference type="EMBL" id="CAD9571400.1"/>
    </source>
</evidence>
<keyword evidence="1 4" id="KW-0238">DNA-binding</keyword>
<dbReference type="InterPro" id="IPR001356">
    <property type="entry name" value="HD"/>
</dbReference>
<comment type="subcellular location">
    <subcellularLocation>
        <location evidence="4">Nucleus</location>
    </subcellularLocation>
</comment>
<accession>A0A7S2KCG9</accession>
<evidence type="ECO:0000259" key="6">
    <source>
        <dbReference type="PROSITE" id="PS50071"/>
    </source>
</evidence>
<evidence type="ECO:0000256" key="1">
    <source>
        <dbReference type="ARBA" id="ARBA00023125"/>
    </source>
</evidence>
<reference evidence="7" key="1">
    <citation type="submission" date="2021-01" db="EMBL/GenBank/DDBJ databases">
        <authorList>
            <person name="Corre E."/>
            <person name="Pelletier E."/>
            <person name="Niang G."/>
            <person name="Scheremetjew M."/>
            <person name="Finn R."/>
            <person name="Kale V."/>
            <person name="Holt S."/>
            <person name="Cochrane G."/>
            <person name="Meng A."/>
            <person name="Brown T."/>
            <person name="Cohen L."/>
        </authorList>
    </citation>
    <scope>NUCLEOTIDE SEQUENCE</scope>
    <source>
        <strain evidence="7">B650</strain>
    </source>
</reference>
<dbReference type="EMBL" id="HBGY01011850">
    <property type="protein sequence ID" value="CAD9571400.1"/>
    <property type="molecule type" value="Transcribed_RNA"/>
</dbReference>
<evidence type="ECO:0000256" key="2">
    <source>
        <dbReference type="ARBA" id="ARBA00023155"/>
    </source>
</evidence>
<keyword evidence="3 4" id="KW-0539">Nucleus</keyword>
<feature type="DNA-binding region" description="Homeobox" evidence="4">
    <location>
        <begin position="27"/>
        <end position="91"/>
    </location>
</feature>
<dbReference type="GO" id="GO:0006355">
    <property type="term" value="P:regulation of DNA-templated transcription"/>
    <property type="evidence" value="ECO:0007669"/>
    <property type="project" value="InterPro"/>
</dbReference>
<feature type="region of interest" description="Disordered" evidence="5">
    <location>
        <begin position="164"/>
        <end position="187"/>
    </location>
</feature>
<dbReference type="SMART" id="SM00389">
    <property type="entry name" value="HOX"/>
    <property type="match status" value="1"/>
</dbReference>
<keyword evidence="2 4" id="KW-0371">Homeobox</keyword>